<proteinExistence type="predicted"/>
<evidence type="ECO:0000313" key="2">
    <source>
        <dbReference type="Proteomes" id="UP000093173"/>
    </source>
</evidence>
<dbReference type="GO" id="GO:0005737">
    <property type="term" value="C:cytoplasm"/>
    <property type="evidence" value="ECO:0007669"/>
    <property type="project" value="TreeGrafter"/>
</dbReference>
<evidence type="ECO:0000313" key="1">
    <source>
        <dbReference type="EMBL" id="OCH76664.1"/>
    </source>
</evidence>
<protein>
    <submittedName>
        <fullName evidence="1">SDR family oxidoreductase</fullName>
    </submittedName>
</protein>
<organism evidence="1 2">
    <name type="scientific">Vibrio genomosp. F10</name>
    <dbReference type="NCBI Taxonomy" id="723171"/>
    <lineage>
        <taxon>Bacteria</taxon>
        <taxon>Pseudomonadati</taxon>
        <taxon>Pseudomonadota</taxon>
        <taxon>Gammaproteobacteria</taxon>
        <taxon>Vibrionales</taxon>
        <taxon>Vibrionaceae</taxon>
        <taxon>Vibrio</taxon>
    </lineage>
</organism>
<dbReference type="PRINTS" id="PR00081">
    <property type="entry name" value="GDHRDH"/>
</dbReference>
<dbReference type="Proteomes" id="UP000093173">
    <property type="component" value="Unassembled WGS sequence"/>
</dbReference>
<dbReference type="EMBL" id="MAJZ01000431">
    <property type="protein sequence ID" value="OCH76664.1"/>
    <property type="molecule type" value="Genomic_DNA"/>
</dbReference>
<sequence>MNILIIGGSGGIGLALIEHFLSSNNTQTVYATYRNAQPNISAPNLNWHKVDVTAEGDIEELANAIPKLDVLVNAVGVLTGPEHSPEKTINAFDVDFFNQNLSINTVSTLLLARYFGQHLKSKSLSHFVSLSARVGSIEDNQLGGWISYRCSKAALNMAIKTISIEWQRKKHNCCMFAFHPGTTDTSLSKPYQKNVPEHKLFTPQYVAAQLASMIETTTSEDTGKFYSFDGKEIPW</sequence>
<dbReference type="RefSeq" id="WP_017039400.1">
    <property type="nucleotide sequence ID" value="NZ_JBNGCH010000431.1"/>
</dbReference>
<dbReference type="InterPro" id="IPR036291">
    <property type="entry name" value="NAD(P)-bd_dom_sf"/>
</dbReference>
<dbReference type="PANTHER" id="PTHR43544:SF12">
    <property type="entry name" value="NAD(P)-BINDING ROSSMANN-FOLD SUPERFAMILY PROTEIN"/>
    <property type="match status" value="1"/>
</dbReference>
<keyword evidence="2" id="KW-1185">Reference proteome</keyword>
<dbReference type="PANTHER" id="PTHR43544">
    <property type="entry name" value="SHORT-CHAIN DEHYDROGENASE/REDUCTASE"/>
    <property type="match status" value="1"/>
</dbReference>
<reference evidence="2" key="1">
    <citation type="submission" date="2016-06" db="EMBL/GenBank/DDBJ databases">
        <authorList>
            <person name="Hehemann J.-H."/>
            <person name="Arevalo P."/>
            <person name="Datta M.S."/>
            <person name="Polz M.F."/>
        </authorList>
    </citation>
    <scope>NUCLEOTIDE SEQUENCE [LARGE SCALE GENOMIC DNA]</scope>
    <source>
        <strain evidence="2">9CSC122</strain>
    </source>
</reference>
<dbReference type="AlphaFoldDB" id="A0A1B9QZN8"/>
<dbReference type="InterPro" id="IPR051468">
    <property type="entry name" value="Fungal_SecMetab_SDRs"/>
</dbReference>
<comment type="caution">
    <text evidence="1">The sequence shown here is derived from an EMBL/GenBank/DDBJ whole genome shotgun (WGS) entry which is preliminary data.</text>
</comment>
<dbReference type="Gene3D" id="3.40.50.720">
    <property type="entry name" value="NAD(P)-binding Rossmann-like Domain"/>
    <property type="match status" value="1"/>
</dbReference>
<dbReference type="InterPro" id="IPR002347">
    <property type="entry name" value="SDR_fam"/>
</dbReference>
<gene>
    <name evidence="1" type="ORF">A6E14_08870</name>
</gene>
<name>A0A1B9QZN8_9VIBR</name>
<accession>A0A1B9QZN8</accession>
<dbReference type="GO" id="GO:0016491">
    <property type="term" value="F:oxidoreductase activity"/>
    <property type="evidence" value="ECO:0007669"/>
    <property type="project" value="TreeGrafter"/>
</dbReference>
<dbReference type="SUPFAM" id="SSF51735">
    <property type="entry name" value="NAD(P)-binding Rossmann-fold domains"/>
    <property type="match status" value="1"/>
</dbReference>
<dbReference type="Pfam" id="PF00106">
    <property type="entry name" value="adh_short"/>
    <property type="match status" value="1"/>
</dbReference>